<reference evidence="4" key="1">
    <citation type="submission" date="2020-01" db="EMBL/GenBank/DDBJ databases">
        <authorList>
            <person name="Meier V. D."/>
            <person name="Meier V D."/>
        </authorList>
    </citation>
    <scope>NUCLEOTIDE SEQUENCE</scope>
    <source>
        <strain evidence="4">HLG_WM_MAG_09</strain>
    </source>
</reference>
<evidence type="ECO:0000313" key="4">
    <source>
        <dbReference type="EMBL" id="CAA6828121.1"/>
    </source>
</evidence>
<dbReference type="Gene3D" id="3.60.15.10">
    <property type="entry name" value="Ribonuclease Z/Hydroxyacylglutathione hydrolase-like"/>
    <property type="match status" value="1"/>
</dbReference>
<gene>
    <name evidence="4" type="ORF">HELGO_WM49619</name>
</gene>
<feature type="signal peptide" evidence="2">
    <location>
        <begin position="1"/>
        <end position="22"/>
    </location>
</feature>
<dbReference type="InterPro" id="IPR050855">
    <property type="entry name" value="NDM-1-like"/>
</dbReference>
<evidence type="ECO:0000259" key="3">
    <source>
        <dbReference type="SMART" id="SM00849"/>
    </source>
</evidence>
<evidence type="ECO:0000256" key="1">
    <source>
        <dbReference type="ARBA" id="ARBA00005250"/>
    </source>
</evidence>
<feature type="chain" id="PRO_5027821323" evidence="2">
    <location>
        <begin position="23"/>
        <end position="308"/>
    </location>
</feature>
<evidence type="ECO:0000256" key="2">
    <source>
        <dbReference type="SAM" id="SignalP"/>
    </source>
</evidence>
<protein>
    <submittedName>
        <fullName evidence="4">SoxH protein, homolog</fullName>
    </submittedName>
</protein>
<dbReference type="PANTHER" id="PTHR42951:SF4">
    <property type="entry name" value="ACYL-COENZYME A THIOESTERASE MBLAC2"/>
    <property type="match status" value="1"/>
</dbReference>
<sequence length="308" mass="33977">MIVIRYFLFTLLLLLVGGQAQAAELLRIQEVTDDVYAIVGEFGNRTPENLGNNATFGLVVTDEGAVLIDSGGTGDGAKAIDAMIKTVTDKPVVKVINTGGQDHRWMGNDYFKRQGADIIASEAAVEDQKARTQDQFFMLSNLVGERAVKSTSPAYAETTFADNLDFELGGIAFEIRHVGQAHTPGDSFIWLPQKKVMFSGDIVYIERMLGVREHSNSKSWVEVYEAMAAYKPEHLVPGHGPATDMAQADKDSYGYLLHLRQAVAAFMEDGGEIEDISQVDQSKYEYLLNFDTLAGSNAQQVFTEMEWE</sequence>
<dbReference type="Pfam" id="PF00753">
    <property type="entry name" value="Lactamase_B"/>
    <property type="match status" value="1"/>
</dbReference>
<dbReference type="SMART" id="SM00849">
    <property type="entry name" value="Lactamase_B"/>
    <property type="match status" value="1"/>
</dbReference>
<comment type="similarity">
    <text evidence="1">Belongs to the metallo-beta-lactamase superfamily. Class-B beta-lactamase family.</text>
</comment>
<dbReference type="SUPFAM" id="SSF56281">
    <property type="entry name" value="Metallo-hydrolase/oxidoreductase"/>
    <property type="match status" value="1"/>
</dbReference>
<dbReference type="GO" id="GO:0017001">
    <property type="term" value="P:antibiotic catabolic process"/>
    <property type="evidence" value="ECO:0007669"/>
    <property type="project" value="UniProtKB-ARBA"/>
</dbReference>
<dbReference type="InterPro" id="IPR001279">
    <property type="entry name" value="Metallo-B-lactamas"/>
</dbReference>
<accession>A0A6S6UCN4</accession>
<dbReference type="EMBL" id="CACVAT010000458">
    <property type="protein sequence ID" value="CAA6828121.1"/>
    <property type="molecule type" value="Genomic_DNA"/>
</dbReference>
<keyword evidence="2" id="KW-0732">Signal</keyword>
<dbReference type="AlphaFoldDB" id="A0A6S6UCN4"/>
<organism evidence="4">
    <name type="scientific">uncultured Thiotrichaceae bacterium</name>
    <dbReference type="NCBI Taxonomy" id="298394"/>
    <lineage>
        <taxon>Bacteria</taxon>
        <taxon>Pseudomonadati</taxon>
        <taxon>Pseudomonadota</taxon>
        <taxon>Gammaproteobacteria</taxon>
        <taxon>Thiotrichales</taxon>
        <taxon>Thiotrichaceae</taxon>
        <taxon>environmental samples</taxon>
    </lineage>
</organism>
<dbReference type="PANTHER" id="PTHR42951">
    <property type="entry name" value="METALLO-BETA-LACTAMASE DOMAIN-CONTAINING"/>
    <property type="match status" value="1"/>
</dbReference>
<name>A0A6S6UCN4_9GAMM</name>
<dbReference type="InterPro" id="IPR036866">
    <property type="entry name" value="RibonucZ/Hydroxyglut_hydro"/>
</dbReference>
<feature type="domain" description="Metallo-beta-lactamase" evidence="3">
    <location>
        <begin position="53"/>
        <end position="239"/>
    </location>
</feature>
<dbReference type="CDD" id="cd16282">
    <property type="entry name" value="metallo-hydrolase-like_MBL-fold"/>
    <property type="match status" value="1"/>
</dbReference>
<proteinExistence type="inferred from homology"/>